<keyword evidence="1" id="KW-1133">Transmembrane helix</keyword>
<dbReference type="AlphaFoldDB" id="A0A5N6VUX5"/>
<reference evidence="3" key="1">
    <citation type="submission" date="2019-04" db="EMBL/GenBank/DDBJ databases">
        <title>Friends and foes A comparative genomics studyof 23 Aspergillus species from section Flavi.</title>
        <authorList>
            <consortium name="DOE Joint Genome Institute"/>
            <person name="Kjaerbolling I."/>
            <person name="Vesth T."/>
            <person name="Frisvad J.C."/>
            <person name="Nybo J.L."/>
            <person name="Theobald S."/>
            <person name="Kildgaard S."/>
            <person name="Isbrandt T."/>
            <person name="Kuo A."/>
            <person name="Sato A."/>
            <person name="Lyhne E.K."/>
            <person name="Kogle M.E."/>
            <person name="Wiebenga A."/>
            <person name="Kun R.S."/>
            <person name="Lubbers R.J."/>
            <person name="Makela M.R."/>
            <person name="Barry K."/>
            <person name="Chovatia M."/>
            <person name="Clum A."/>
            <person name="Daum C."/>
            <person name="Haridas S."/>
            <person name="He G."/>
            <person name="LaButti K."/>
            <person name="Lipzen A."/>
            <person name="Mondo S."/>
            <person name="Riley R."/>
            <person name="Salamov A."/>
            <person name="Simmons B.A."/>
            <person name="Magnuson J.K."/>
            <person name="Henrissat B."/>
            <person name="Mortensen U.H."/>
            <person name="Larsen T.O."/>
            <person name="Devries R.P."/>
            <person name="Grigoriev I.V."/>
            <person name="Machida M."/>
            <person name="Baker S.E."/>
            <person name="Andersen M.R."/>
        </authorList>
    </citation>
    <scope>NUCLEOTIDE SEQUENCE [LARGE SCALE GENOMIC DNA]</scope>
    <source>
        <strain evidence="3">CBS 130015</strain>
    </source>
</reference>
<organism evidence="2 3">
    <name type="scientific">Aspergillus transmontanensis</name>
    <dbReference type="NCBI Taxonomy" id="1034304"/>
    <lineage>
        <taxon>Eukaryota</taxon>
        <taxon>Fungi</taxon>
        <taxon>Dikarya</taxon>
        <taxon>Ascomycota</taxon>
        <taxon>Pezizomycotina</taxon>
        <taxon>Eurotiomycetes</taxon>
        <taxon>Eurotiomycetidae</taxon>
        <taxon>Eurotiales</taxon>
        <taxon>Aspergillaceae</taxon>
        <taxon>Aspergillus</taxon>
        <taxon>Aspergillus subgen. Circumdati</taxon>
    </lineage>
</organism>
<feature type="transmembrane region" description="Helical" evidence="1">
    <location>
        <begin position="30"/>
        <end position="52"/>
    </location>
</feature>
<protein>
    <submittedName>
        <fullName evidence="2">Uncharacterized protein</fullName>
    </submittedName>
</protein>
<proteinExistence type="predicted"/>
<sequence>MTKRVLEMGDQSIGLHRHCRGRRRPLRGDLHLYSQLAWPYHVLLGTLIVVAVI</sequence>
<evidence type="ECO:0000313" key="2">
    <source>
        <dbReference type="EMBL" id="KAE8312434.1"/>
    </source>
</evidence>
<gene>
    <name evidence="2" type="ORF">BDV41DRAFT_538917</name>
</gene>
<accession>A0A5N6VUX5</accession>
<evidence type="ECO:0000313" key="3">
    <source>
        <dbReference type="Proteomes" id="UP000325433"/>
    </source>
</evidence>
<dbReference type="Proteomes" id="UP000325433">
    <property type="component" value="Unassembled WGS sequence"/>
</dbReference>
<keyword evidence="1" id="KW-0812">Transmembrane</keyword>
<keyword evidence="1" id="KW-0472">Membrane</keyword>
<keyword evidence="3" id="KW-1185">Reference proteome</keyword>
<dbReference type="EMBL" id="ML738333">
    <property type="protein sequence ID" value="KAE8312434.1"/>
    <property type="molecule type" value="Genomic_DNA"/>
</dbReference>
<name>A0A5N6VUX5_9EURO</name>
<evidence type="ECO:0000256" key="1">
    <source>
        <dbReference type="SAM" id="Phobius"/>
    </source>
</evidence>